<gene>
    <name evidence="3" type="ORF">FNU79_12995</name>
</gene>
<reference evidence="3 4" key="1">
    <citation type="submission" date="2019-07" db="EMBL/GenBank/DDBJ databases">
        <title>Deinococcus detaillus sp. nov., isolated from humus soil in Antarctica.</title>
        <authorList>
            <person name="Zhang K."/>
        </authorList>
    </citation>
    <scope>NUCLEOTIDE SEQUENCE [LARGE SCALE GENOMIC DNA]</scope>
    <source>
        <strain evidence="3 4">H1</strain>
    </source>
</reference>
<proteinExistence type="predicted"/>
<feature type="region of interest" description="Disordered" evidence="1">
    <location>
        <begin position="27"/>
        <end position="48"/>
    </location>
</feature>
<name>A0A553US31_9DEIO</name>
<protein>
    <submittedName>
        <fullName evidence="3">Uncharacterized protein</fullName>
    </submittedName>
</protein>
<feature type="signal peptide" evidence="2">
    <location>
        <begin position="1"/>
        <end position="23"/>
    </location>
</feature>
<evidence type="ECO:0000313" key="3">
    <source>
        <dbReference type="EMBL" id="TSA83030.1"/>
    </source>
</evidence>
<sequence length="197" mass="20818">MSNFRFSRLALPLTLVLVSTAAASTPQPSGPLLAQSAGANTPDQTSKPQVQAPLTQAELSKFLAVRSAERQALGESFSSLQDLWQGIKDGNTPSFLQVTGALRELGGSVGDAKAAQKAALTKQNLSRERFDAVRSQVNRALGVPGVEFDKLFSQLRSGDLSNIGSTVNTDTDPQTKALIEPKRTDLLETAALGLLGL</sequence>
<dbReference type="EMBL" id="VKDB01000015">
    <property type="protein sequence ID" value="TSA83030.1"/>
    <property type="molecule type" value="Genomic_DNA"/>
</dbReference>
<keyword evidence="2" id="KW-0732">Signal</keyword>
<feature type="chain" id="PRO_5021816472" evidence="2">
    <location>
        <begin position="24"/>
        <end position="197"/>
    </location>
</feature>
<dbReference type="RefSeq" id="WP_143721249.1">
    <property type="nucleotide sequence ID" value="NZ_VKDB01000015.1"/>
</dbReference>
<comment type="caution">
    <text evidence="3">The sequence shown here is derived from an EMBL/GenBank/DDBJ whole genome shotgun (WGS) entry which is preliminary data.</text>
</comment>
<keyword evidence="4" id="KW-1185">Reference proteome</keyword>
<evidence type="ECO:0000256" key="2">
    <source>
        <dbReference type="SAM" id="SignalP"/>
    </source>
</evidence>
<evidence type="ECO:0000256" key="1">
    <source>
        <dbReference type="SAM" id="MobiDB-lite"/>
    </source>
</evidence>
<organism evidence="3 4">
    <name type="scientific">Deinococcus detaillensis</name>
    <dbReference type="NCBI Taxonomy" id="2592048"/>
    <lineage>
        <taxon>Bacteria</taxon>
        <taxon>Thermotogati</taxon>
        <taxon>Deinococcota</taxon>
        <taxon>Deinococci</taxon>
        <taxon>Deinococcales</taxon>
        <taxon>Deinococcaceae</taxon>
        <taxon>Deinococcus</taxon>
    </lineage>
</organism>
<evidence type="ECO:0000313" key="4">
    <source>
        <dbReference type="Proteomes" id="UP000316092"/>
    </source>
</evidence>
<dbReference type="AlphaFoldDB" id="A0A553US31"/>
<dbReference type="OrthoDB" id="65436at2"/>
<dbReference type="Proteomes" id="UP000316092">
    <property type="component" value="Unassembled WGS sequence"/>
</dbReference>
<accession>A0A553US31</accession>
<feature type="compositionally biased region" description="Polar residues" evidence="1">
    <location>
        <begin position="37"/>
        <end position="48"/>
    </location>
</feature>